<evidence type="ECO:0000313" key="6">
    <source>
        <dbReference type="Proteomes" id="UP000192277"/>
    </source>
</evidence>
<dbReference type="EMBL" id="LWBO01000011">
    <property type="protein sequence ID" value="OQP49245.1"/>
    <property type="molecule type" value="Genomic_DNA"/>
</dbReference>
<keyword evidence="6" id="KW-1185">Reference proteome</keyword>
<evidence type="ECO:0000313" key="5">
    <source>
        <dbReference type="EMBL" id="OQP49245.1"/>
    </source>
</evidence>
<keyword evidence="2" id="KW-0238">DNA-binding</keyword>
<dbReference type="RefSeq" id="WP_014216813.1">
    <property type="nucleotide sequence ID" value="NZ_LWBO01000011.1"/>
</dbReference>
<dbReference type="SMART" id="SM00342">
    <property type="entry name" value="HTH_ARAC"/>
    <property type="match status" value="1"/>
</dbReference>
<dbReference type="Gene3D" id="1.10.10.60">
    <property type="entry name" value="Homeodomain-like"/>
    <property type="match status" value="2"/>
</dbReference>
<proteinExistence type="predicted"/>
<dbReference type="Proteomes" id="UP000192277">
    <property type="component" value="Unassembled WGS sequence"/>
</dbReference>
<reference evidence="5 6" key="1">
    <citation type="submission" date="2016-04" db="EMBL/GenBank/DDBJ databases">
        <authorList>
            <person name="Chen L."/>
            <person name="Zhuang W."/>
            <person name="Wang G."/>
        </authorList>
    </citation>
    <scope>NUCLEOTIDE SEQUENCE [LARGE SCALE GENOMIC DNA]</scope>
    <source>
        <strain evidence="6">GR20</strain>
    </source>
</reference>
<evidence type="ECO:0000256" key="2">
    <source>
        <dbReference type="ARBA" id="ARBA00023125"/>
    </source>
</evidence>
<evidence type="ECO:0000259" key="4">
    <source>
        <dbReference type="PROSITE" id="PS01124"/>
    </source>
</evidence>
<keyword evidence="1" id="KW-0805">Transcription regulation</keyword>
<organism evidence="5 6">
    <name type="scientific">Niastella koreensis</name>
    <dbReference type="NCBI Taxonomy" id="354356"/>
    <lineage>
        <taxon>Bacteria</taxon>
        <taxon>Pseudomonadati</taxon>
        <taxon>Bacteroidota</taxon>
        <taxon>Chitinophagia</taxon>
        <taxon>Chitinophagales</taxon>
        <taxon>Chitinophagaceae</taxon>
        <taxon>Niastella</taxon>
    </lineage>
</organism>
<dbReference type="PANTHER" id="PTHR43280:SF32">
    <property type="entry name" value="TRANSCRIPTIONAL REGULATORY PROTEIN"/>
    <property type="match status" value="1"/>
</dbReference>
<name>A0ABX3NXQ0_9BACT</name>
<feature type="domain" description="HTH araC/xylS-type" evidence="4">
    <location>
        <begin position="198"/>
        <end position="303"/>
    </location>
</feature>
<accession>A0ABX3NXQ0</accession>
<comment type="caution">
    <text evidence="5">The sequence shown here is derived from an EMBL/GenBank/DDBJ whole genome shotgun (WGS) entry which is preliminary data.</text>
</comment>
<keyword evidence="3" id="KW-0804">Transcription</keyword>
<dbReference type="InterPro" id="IPR020449">
    <property type="entry name" value="Tscrpt_reg_AraC-type_HTH"/>
</dbReference>
<dbReference type="PRINTS" id="PR00032">
    <property type="entry name" value="HTHARAC"/>
</dbReference>
<dbReference type="PROSITE" id="PS01124">
    <property type="entry name" value="HTH_ARAC_FAMILY_2"/>
    <property type="match status" value="1"/>
</dbReference>
<evidence type="ECO:0000256" key="1">
    <source>
        <dbReference type="ARBA" id="ARBA00023015"/>
    </source>
</evidence>
<gene>
    <name evidence="5" type="ORF">A4D02_30090</name>
</gene>
<dbReference type="InterPro" id="IPR009057">
    <property type="entry name" value="Homeodomain-like_sf"/>
</dbReference>
<evidence type="ECO:0000256" key="3">
    <source>
        <dbReference type="ARBA" id="ARBA00023163"/>
    </source>
</evidence>
<sequence>MISKTVHRINTISEYHKMMGLPAPAHPLISVIDYESVKLPCRAQTSFVFDFYSMSLDRNFKGKRIYGRQQCDYDEGVLFFMSPGQVFEIEVSPGITINRSGWLLLFHPDLLFSSPLARTIKQYDYFSYSANESLFLSDKEEMTIAGILQNIIQECEANIDRFSQPVMLAHLELLFTYADRFYQRQFITRKAVNHTVLNRLEDILNRYYDDAQLPVTGLPTVQYVAGALNISAGYLSGLLKMLTGQSTQQYIQDKLVEKAKVKLAVTRMSVSEIAYELGFEHPQSFSRLFKTKTNLSPLEFRQSFSD</sequence>
<dbReference type="PANTHER" id="PTHR43280">
    <property type="entry name" value="ARAC-FAMILY TRANSCRIPTIONAL REGULATOR"/>
    <property type="match status" value="1"/>
</dbReference>
<protein>
    <submittedName>
        <fullName evidence="5">AraC family transcriptional regulator</fullName>
    </submittedName>
</protein>
<dbReference type="InterPro" id="IPR018060">
    <property type="entry name" value="HTH_AraC"/>
</dbReference>
<dbReference type="SUPFAM" id="SSF46689">
    <property type="entry name" value="Homeodomain-like"/>
    <property type="match status" value="1"/>
</dbReference>
<dbReference type="Pfam" id="PF12833">
    <property type="entry name" value="HTH_18"/>
    <property type="match status" value="1"/>
</dbReference>